<comment type="caution">
    <text evidence="4">The sequence shown here is derived from an EMBL/GenBank/DDBJ whole genome shotgun (WGS) entry which is preliminary data.</text>
</comment>
<dbReference type="PANTHER" id="PTHR33498:SF1">
    <property type="entry name" value="TRANSPOSASE FOR INSERTION SEQUENCE ELEMENT IS1557"/>
    <property type="match status" value="1"/>
</dbReference>
<accession>A0A6P0GKN1</accession>
<dbReference type="Pfam" id="PF14690">
    <property type="entry name" value="Zn_ribbon_ISL3"/>
    <property type="match status" value="1"/>
</dbReference>
<evidence type="ECO:0000259" key="3">
    <source>
        <dbReference type="Pfam" id="PF14690"/>
    </source>
</evidence>
<evidence type="ECO:0000256" key="1">
    <source>
        <dbReference type="SAM" id="MobiDB-lite"/>
    </source>
</evidence>
<dbReference type="RefSeq" id="WP_163477862.1">
    <property type="nucleotide sequence ID" value="NZ_JAAGWE010000030.1"/>
</dbReference>
<dbReference type="Pfam" id="PF01610">
    <property type="entry name" value="DDE_Tnp_ISL3"/>
    <property type="match status" value="1"/>
</dbReference>
<evidence type="ECO:0000313" key="5">
    <source>
        <dbReference type="Proteomes" id="UP000471126"/>
    </source>
</evidence>
<feature type="compositionally biased region" description="Low complexity" evidence="1">
    <location>
        <begin position="245"/>
        <end position="258"/>
    </location>
</feature>
<dbReference type="InterPro" id="IPR002560">
    <property type="entry name" value="Transposase_DDE"/>
</dbReference>
<evidence type="ECO:0000313" key="4">
    <source>
        <dbReference type="EMBL" id="NEM07794.1"/>
    </source>
</evidence>
<dbReference type="PANTHER" id="PTHR33498">
    <property type="entry name" value="TRANSPOSASE FOR INSERTION SEQUENCE ELEMENT IS1557"/>
    <property type="match status" value="1"/>
</dbReference>
<name>A0A6P0GKN1_9ACTN</name>
<protein>
    <submittedName>
        <fullName evidence="4">Uncharacterized protein</fullName>
    </submittedName>
</protein>
<feature type="region of interest" description="Disordered" evidence="1">
    <location>
        <begin position="233"/>
        <end position="282"/>
    </location>
</feature>
<dbReference type="Proteomes" id="UP000471126">
    <property type="component" value="Unassembled WGS sequence"/>
</dbReference>
<dbReference type="EMBL" id="JAAGWE010000030">
    <property type="protein sequence ID" value="NEM07794.1"/>
    <property type="molecule type" value="Genomic_DNA"/>
</dbReference>
<evidence type="ECO:0000259" key="2">
    <source>
        <dbReference type="Pfam" id="PF01610"/>
    </source>
</evidence>
<dbReference type="InterPro" id="IPR029261">
    <property type="entry name" value="Transposase_Znf"/>
</dbReference>
<reference evidence="4 5" key="1">
    <citation type="submission" date="2019-12" db="EMBL/GenBank/DDBJ databases">
        <title>WGS of CPCC 203550 I12A-02606.</title>
        <authorList>
            <person name="Jiang Z."/>
        </authorList>
    </citation>
    <scope>NUCLEOTIDE SEQUENCE [LARGE SCALE GENOMIC DNA]</scope>
    <source>
        <strain evidence="4 5">I12A-02606</strain>
    </source>
</reference>
<dbReference type="AlphaFoldDB" id="A0A6P0GKN1"/>
<feature type="domain" description="Transposase IS204/IS1001/IS1096/IS1165 DDE" evidence="2">
    <location>
        <begin position="149"/>
        <end position="234"/>
    </location>
</feature>
<proteinExistence type="predicted"/>
<gene>
    <name evidence="4" type="ORF">GCU54_17520</name>
</gene>
<organism evidence="4 5">
    <name type="scientific">Geodermatophilus normandii</name>
    <dbReference type="NCBI Taxonomy" id="1137989"/>
    <lineage>
        <taxon>Bacteria</taxon>
        <taxon>Bacillati</taxon>
        <taxon>Actinomycetota</taxon>
        <taxon>Actinomycetes</taxon>
        <taxon>Geodermatophilales</taxon>
        <taxon>Geodermatophilaceae</taxon>
        <taxon>Geodermatophilus</taxon>
    </lineage>
</organism>
<dbReference type="InterPro" id="IPR047951">
    <property type="entry name" value="Transpos_ISL3"/>
</dbReference>
<feature type="domain" description="Transposase IS204/IS1001/IS1096/IS1165 zinc-finger" evidence="3">
    <location>
        <begin position="12"/>
        <end position="44"/>
    </location>
</feature>
<sequence length="282" mass="30353">MTSGCGRLVGCVHAVRVHSRRRQRVQDLPVAGPVQLVWVKRRWFRDRARCPRGTFSQVTDQVPALARSTARLCQALLTAAVLSGRAASEVAHAQRVSCWLVASMLTAAADLLTDPDDVGVRRLGVDKHRDRSVRFFREPDGGWRRYEPWMTTLVDADTGRVLGVVDGRDSAGVGGGLPARSQAWRDAVELVAIDPSVAFRKALREHLPAAAVSVDAFHLAKLANDMVTAVRQRVTPGGQGSPRTARGPGLGQPAAAAARGKHAQLPGAGPAQGHPAQRRPHR</sequence>